<dbReference type="EMBL" id="JAFKCZ010000014">
    <property type="protein sequence ID" value="MBN7798420.1"/>
    <property type="molecule type" value="Genomic_DNA"/>
</dbReference>
<dbReference type="SUPFAM" id="SSF53448">
    <property type="entry name" value="Nucleotide-diphospho-sugar transferases"/>
    <property type="match status" value="1"/>
</dbReference>
<sequence>MAESGGGPGVGNAMSDDIVISLTSFGERLALAHLAVESLLRQRLRADRVVLCVPVSYRAQAEANPLLLRQQERGLSIRYCAKDYGPFTKYFYTMQDWPDSLVVTVDDDMIYPADMLDRLYAAYRRQPEAIHCHRGHGIRRRRGRLRPYKQWEWNTPSTQASLDIFPTGVGGVMYFPGSLHPDAFNDRLFSTLSPQADDVWLKAMSLLRDTPCRVVPRYLPWRVRFVPIKGSQAFALKRLNKHRRLGNDAKLARTLAWYGVGAGP</sequence>
<keyword evidence="2" id="KW-1185">Reference proteome</keyword>
<gene>
    <name evidence="1" type="ORF">JYP50_17595</name>
</gene>
<protein>
    <submittedName>
        <fullName evidence="1">Uncharacterized protein</fullName>
    </submittedName>
</protein>
<accession>A0A939INC5</accession>
<name>A0A939INC5_9GAMM</name>
<organism evidence="1 2">
    <name type="scientific">Parahaliea mediterranea</name>
    <dbReference type="NCBI Taxonomy" id="651086"/>
    <lineage>
        <taxon>Bacteria</taxon>
        <taxon>Pseudomonadati</taxon>
        <taxon>Pseudomonadota</taxon>
        <taxon>Gammaproteobacteria</taxon>
        <taxon>Cellvibrionales</taxon>
        <taxon>Halieaceae</taxon>
        <taxon>Parahaliea</taxon>
    </lineage>
</organism>
<dbReference type="AlphaFoldDB" id="A0A939INC5"/>
<dbReference type="RefSeq" id="WP_206561862.1">
    <property type="nucleotide sequence ID" value="NZ_JAFKCZ010000014.1"/>
</dbReference>
<evidence type="ECO:0000313" key="1">
    <source>
        <dbReference type="EMBL" id="MBN7798420.1"/>
    </source>
</evidence>
<comment type="caution">
    <text evidence="1">The sequence shown here is derived from an EMBL/GenBank/DDBJ whole genome shotgun (WGS) entry which is preliminary data.</text>
</comment>
<dbReference type="Proteomes" id="UP000664303">
    <property type="component" value="Unassembled WGS sequence"/>
</dbReference>
<evidence type="ECO:0000313" key="2">
    <source>
        <dbReference type="Proteomes" id="UP000664303"/>
    </source>
</evidence>
<reference evidence="1" key="1">
    <citation type="submission" date="2021-02" db="EMBL/GenBank/DDBJ databases">
        <title>PHA producing bacteria isolated from coastal sediment in Guangdong, Shenzhen.</title>
        <authorList>
            <person name="Zheng W."/>
            <person name="Yu S."/>
            <person name="Huang Y."/>
        </authorList>
    </citation>
    <scope>NUCLEOTIDE SEQUENCE</scope>
    <source>
        <strain evidence="1">TN14-10</strain>
    </source>
</reference>
<proteinExistence type="predicted"/>
<dbReference type="InterPro" id="IPR029044">
    <property type="entry name" value="Nucleotide-diphossugar_trans"/>
</dbReference>